<organism evidence="2 3">
    <name type="scientific">Plectus sambesii</name>
    <dbReference type="NCBI Taxonomy" id="2011161"/>
    <lineage>
        <taxon>Eukaryota</taxon>
        <taxon>Metazoa</taxon>
        <taxon>Ecdysozoa</taxon>
        <taxon>Nematoda</taxon>
        <taxon>Chromadorea</taxon>
        <taxon>Plectida</taxon>
        <taxon>Plectina</taxon>
        <taxon>Plectoidea</taxon>
        <taxon>Plectidae</taxon>
        <taxon>Plectus</taxon>
    </lineage>
</organism>
<proteinExistence type="predicted"/>
<feature type="compositionally biased region" description="Polar residues" evidence="1">
    <location>
        <begin position="120"/>
        <end position="134"/>
    </location>
</feature>
<dbReference type="Proteomes" id="UP000887566">
    <property type="component" value="Unplaced"/>
</dbReference>
<feature type="region of interest" description="Disordered" evidence="1">
    <location>
        <begin position="1"/>
        <end position="77"/>
    </location>
</feature>
<sequence>MTASTVSLPALTETDRMPHPGAISADHPPRPHSSAGAREIASIAREIESTEWTSAGGRAPPSGAPQAASTMGAPTSADVDLSFLTPEERARIEMVMAASADLTASSMSIGSSVSSDRFDASQTSPRLPVQQQRVPSTPAAPSPAQTAHAQTSQAPSTDSVRPLFVDRPKPPPSPSPAEVAPDFGGVDLSFLTPAERAHMEMVMSAYNADMDVPPPVAASRAQPSRPSTSTSSAGDYDGPMLVHEALGDSTGASTRRMSLPKREQPPAPPEVVPTQQPRLSVSTSSFSSDTGYASTPYMEESPPEKSSSLIEERKEVTRAILALDQRGGTDEESKNREDNERYDEERYDEEGIAYEGAEREQREQETRLQGEVDEDGYFIEYPEGEDTQKYYTEEDERVERELEEERVERELEELPEVEVEPKYLDDEQQENEWYNPSGYTVKQPMWTTDFSEDTEDGYSSHYDGEKRAATAERRELDADATFHKEHRAEPIIAQPASSGDHFAQRTPGVAPDRRTGANQPSHPPEFEREQLKEDALGAIHGLPPDLDLTQFNEEERSHLIAMFSKAQELEIERSPSPLPPQKTTTTTAMTTSVHDTPHTTSH</sequence>
<feature type="compositionally biased region" description="Polar residues" evidence="1">
    <location>
        <begin position="221"/>
        <end position="233"/>
    </location>
</feature>
<dbReference type="AlphaFoldDB" id="A0A914XHK2"/>
<keyword evidence="2" id="KW-1185">Reference proteome</keyword>
<feature type="compositionally biased region" description="Basic and acidic residues" evidence="1">
    <location>
        <begin position="524"/>
        <end position="535"/>
    </location>
</feature>
<evidence type="ECO:0000256" key="1">
    <source>
        <dbReference type="SAM" id="MobiDB-lite"/>
    </source>
</evidence>
<feature type="compositionally biased region" description="Acidic residues" evidence="1">
    <location>
        <begin position="401"/>
        <end position="418"/>
    </location>
</feature>
<reference evidence="3" key="1">
    <citation type="submission" date="2022-11" db="UniProtKB">
        <authorList>
            <consortium name="WormBaseParasite"/>
        </authorList>
    </citation>
    <scope>IDENTIFICATION</scope>
</reference>
<accession>A0A914XHK2</accession>
<evidence type="ECO:0000313" key="3">
    <source>
        <dbReference type="WBParaSite" id="PSAMB.scaffold8675size5941.g31659.t1"/>
    </source>
</evidence>
<feature type="region of interest" description="Disordered" evidence="1">
    <location>
        <begin position="210"/>
        <end position="376"/>
    </location>
</feature>
<feature type="compositionally biased region" description="Low complexity" evidence="1">
    <location>
        <begin position="280"/>
        <end position="295"/>
    </location>
</feature>
<feature type="compositionally biased region" description="Polar residues" evidence="1">
    <location>
        <begin position="592"/>
        <end position="602"/>
    </location>
</feature>
<feature type="region of interest" description="Disordered" evidence="1">
    <location>
        <begin position="570"/>
        <end position="602"/>
    </location>
</feature>
<name>A0A914XHK2_9BILA</name>
<feature type="compositionally biased region" description="Low complexity" evidence="1">
    <location>
        <begin position="135"/>
        <end position="151"/>
    </location>
</feature>
<feature type="compositionally biased region" description="Basic and acidic residues" evidence="1">
    <location>
        <begin position="356"/>
        <end position="370"/>
    </location>
</feature>
<feature type="region of interest" description="Disordered" evidence="1">
    <location>
        <begin position="101"/>
        <end position="185"/>
    </location>
</feature>
<feature type="compositionally biased region" description="Basic and acidic residues" evidence="1">
    <location>
        <begin position="327"/>
        <end position="339"/>
    </location>
</feature>
<protein>
    <submittedName>
        <fullName evidence="3">Uncharacterized protein</fullName>
    </submittedName>
</protein>
<feature type="compositionally biased region" description="Low complexity" evidence="1">
    <location>
        <begin position="105"/>
        <end position="115"/>
    </location>
</feature>
<feature type="compositionally biased region" description="Polar residues" evidence="1">
    <location>
        <begin position="431"/>
        <end position="449"/>
    </location>
</feature>
<dbReference type="WBParaSite" id="PSAMB.scaffold8675size5941.g31659.t1">
    <property type="protein sequence ID" value="PSAMB.scaffold8675size5941.g31659.t1"/>
    <property type="gene ID" value="PSAMB.scaffold8675size5941.g31659"/>
</dbReference>
<evidence type="ECO:0000313" key="2">
    <source>
        <dbReference type="Proteomes" id="UP000887566"/>
    </source>
</evidence>
<feature type="compositionally biased region" description="Basic and acidic residues" evidence="1">
    <location>
        <begin position="462"/>
        <end position="489"/>
    </location>
</feature>
<feature type="compositionally biased region" description="Acidic residues" evidence="1">
    <location>
        <begin position="340"/>
        <end position="352"/>
    </location>
</feature>
<feature type="region of interest" description="Disordered" evidence="1">
    <location>
        <begin position="393"/>
        <end position="541"/>
    </location>
</feature>